<dbReference type="InterPro" id="IPR018969">
    <property type="entry name" value="Xul5P/Fru6P_PKetolase_C"/>
</dbReference>
<dbReference type="InterPro" id="IPR005593">
    <property type="entry name" value="Xul5P/Fru6P_PKetolase"/>
</dbReference>
<dbReference type="Pfam" id="PF09363">
    <property type="entry name" value="XFP_C"/>
    <property type="match status" value="1"/>
</dbReference>
<feature type="region of interest" description="Disordered" evidence="5">
    <location>
        <begin position="1"/>
        <end position="52"/>
    </location>
</feature>
<comment type="cofactor">
    <cofactor evidence="1">
        <name>thiamine diphosphate</name>
        <dbReference type="ChEBI" id="CHEBI:58937"/>
    </cofactor>
</comment>
<organism evidence="8 9">
    <name type="scientific">Planoprotostelium fungivorum</name>
    <dbReference type="NCBI Taxonomy" id="1890364"/>
    <lineage>
        <taxon>Eukaryota</taxon>
        <taxon>Amoebozoa</taxon>
        <taxon>Evosea</taxon>
        <taxon>Variosea</taxon>
        <taxon>Cavosteliida</taxon>
        <taxon>Cavosteliaceae</taxon>
        <taxon>Planoprotostelium</taxon>
    </lineage>
</organism>
<dbReference type="InterPro" id="IPR019789">
    <property type="entry name" value="Xul5P/Fru6P_PKetolase_ThDP_BS"/>
</dbReference>
<evidence type="ECO:0000259" key="7">
    <source>
        <dbReference type="Pfam" id="PF09364"/>
    </source>
</evidence>
<dbReference type="GO" id="GO:0016832">
    <property type="term" value="F:aldehyde-lyase activity"/>
    <property type="evidence" value="ECO:0007669"/>
    <property type="project" value="InterPro"/>
</dbReference>
<dbReference type="NCBIfam" id="NF003619">
    <property type="entry name" value="PRK05261.1-4"/>
    <property type="match status" value="1"/>
</dbReference>
<dbReference type="Pfam" id="PF03894">
    <property type="entry name" value="XFP"/>
    <property type="match status" value="1"/>
</dbReference>
<evidence type="ECO:0000256" key="1">
    <source>
        <dbReference type="ARBA" id="ARBA00001964"/>
    </source>
</evidence>
<feature type="compositionally biased region" description="Polar residues" evidence="5">
    <location>
        <begin position="1"/>
        <end position="26"/>
    </location>
</feature>
<dbReference type="AlphaFoldDB" id="A0A2P6NRG2"/>
<dbReference type="InterPro" id="IPR018970">
    <property type="entry name" value="Xul5P/Fru6P_PKetolase_N"/>
</dbReference>
<gene>
    <name evidence="8" type="ORF">PROFUN_05182</name>
</gene>
<reference evidence="8 9" key="1">
    <citation type="journal article" date="2018" name="Genome Biol. Evol.">
        <title>Multiple Roots of Fruiting Body Formation in Amoebozoa.</title>
        <authorList>
            <person name="Hillmann F."/>
            <person name="Forbes G."/>
            <person name="Novohradska S."/>
            <person name="Ferling I."/>
            <person name="Riege K."/>
            <person name="Groth M."/>
            <person name="Westermann M."/>
            <person name="Marz M."/>
            <person name="Spaller T."/>
            <person name="Winckler T."/>
            <person name="Schaap P."/>
            <person name="Glockner G."/>
        </authorList>
    </citation>
    <scope>NUCLEOTIDE SEQUENCE [LARGE SCALE GENOMIC DNA]</scope>
    <source>
        <strain evidence="8 9">Jena</strain>
    </source>
</reference>
<dbReference type="InParanoid" id="A0A2P6NRG2"/>
<dbReference type="PANTHER" id="PTHR31273:SF1">
    <property type="entry name" value="PHOSPHOKETOLASE-RELATED"/>
    <property type="match status" value="1"/>
</dbReference>
<evidence type="ECO:0000259" key="6">
    <source>
        <dbReference type="Pfam" id="PF09363"/>
    </source>
</evidence>
<comment type="similarity">
    <text evidence="2">Belongs to the XFP family.</text>
</comment>
<dbReference type="PANTHER" id="PTHR31273">
    <property type="entry name" value="PHOSPHOKETOLASE-RELATED"/>
    <property type="match status" value="1"/>
</dbReference>
<dbReference type="GO" id="GO:0005975">
    <property type="term" value="P:carbohydrate metabolic process"/>
    <property type="evidence" value="ECO:0007669"/>
    <property type="project" value="InterPro"/>
</dbReference>
<dbReference type="Proteomes" id="UP000241769">
    <property type="component" value="Unassembled WGS sequence"/>
</dbReference>
<dbReference type="Gene3D" id="3.40.50.920">
    <property type="match status" value="1"/>
</dbReference>
<evidence type="ECO:0000256" key="5">
    <source>
        <dbReference type="SAM" id="MobiDB-lite"/>
    </source>
</evidence>
<dbReference type="Pfam" id="PF09364">
    <property type="entry name" value="XFP_N"/>
    <property type="match status" value="1"/>
</dbReference>
<keyword evidence="9" id="KW-1185">Reference proteome</keyword>
<evidence type="ECO:0000256" key="4">
    <source>
        <dbReference type="ARBA" id="ARBA00023239"/>
    </source>
</evidence>
<dbReference type="PIRSF" id="PIRSF017245">
    <property type="entry name" value="Phosphoketolase"/>
    <property type="match status" value="1"/>
</dbReference>
<keyword evidence="4" id="KW-0456">Lyase</keyword>
<evidence type="ECO:0000313" key="9">
    <source>
        <dbReference type="Proteomes" id="UP000241769"/>
    </source>
</evidence>
<dbReference type="STRING" id="1890364.A0A2P6NRG2"/>
<dbReference type="Gene3D" id="3.40.50.970">
    <property type="match status" value="2"/>
</dbReference>
<evidence type="ECO:0000256" key="2">
    <source>
        <dbReference type="ARBA" id="ARBA00005623"/>
    </source>
</evidence>
<dbReference type="PROSITE" id="PS60002">
    <property type="entry name" value="PHOSPHOKETOLASE_1"/>
    <property type="match status" value="1"/>
</dbReference>
<dbReference type="InterPro" id="IPR009014">
    <property type="entry name" value="Transketo_C/PFOR_II"/>
</dbReference>
<dbReference type="InterPro" id="IPR019790">
    <property type="entry name" value="Xul5P/Fru6P_PKetolase_CS"/>
</dbReference>
<dbReference type="PROSITE" id="PS60003">
    <property type="entry name" value="PHOSPHOKETOLASE_2"/>
    <property type="match status" value="1"/>
</dbReference>
<evidence type="ECO:0000256" key="3">
    <source>
        <dbReference type="ARBA" id="ARBA00023052"/>
    </source>
</evidence>
<dbReference type="OrthoDB" id="2532903at2759"/>
<feature type="domain" description="Xylulose 5-phosphate/Fructose 6-phosphate phosphoketolase N-terminal" evidence="7">
    <location>
        <begin position="72"/>
        <end position="429"/>
    </location>
</feature>
<dbReference type="SUPFAM" id="SSF52518">
    <property type="entry name" value="Thiamin diphosphate-binding fold (THDP-binding)"/>
    <property type="match status" value="2"/>
</dbReference>
<dbReference type="EMBL" id="MDYQ01000029">
    <property type="protein sequence ID" value="PRP86544.1"/>
    <property type="molecule type" value="Genomic_DNA"/>
</dbReference>
<keyword evidence="3" id="KW-0786">Thiamine pyrophosphate</keyword>
<feature type="compositionally biased region" description="Polar residues" evidence="5">
    <location>
        <begin position="40"/>
        <end position="52"/>
    </location>
</feature>
<accession>A0A2P6NRG2</accession>
<evidence type="ECO:0000313" key="8">
    <source>
        <dbReference type="EMBL" id="PRP86544.1"/>
    </source>
</evidence>
<feature type="domain" description="Xylulose 5-phosphate/Fructose 6-phosphate phosphoketolase C-terminal" evidence="6">
    <location>
        <begin position="640"/>
        <end position="842"/>
    </location>
</feature>
<protein>
    <submittedName>
        <fullName evidence="8">Phosphoketolase</fullName>
    </submittedName>
</protein>
<sequence length="846" mass="95021">MFQINARRTSLLRTPINQSNEISASKHTQEGGPLHRKQQKSNASMTTESAARQQIDEQFETKNQVDTSYLPDEEYQDVQSYWEASNYLSTAQIYLKENPLLSEPLKADHIKPRLLGHFGTSVGLNLVYTHLNRVIRKKDLDVLFVTGPGHGGPANVAQTYMEGTYSEVYPKITQNSAGLKALFRQFSTPGGIPSHASANTPGSINEGGELGYCLVHAFGAVFDNPNLIAATVVGDGEAETGPLEGSWKCVNFLNPIRDGAVAVLPILHLNGYKISGPTVYARYSDERLSSLFRGHGYDVHIVAGDDPKMIHNLLAKTLDIIFDRIREIQKKARESKTVEDILWPMIVLRTPKGWTGPVVVDGKQVQGTFRSHQVPLTEVRNSEEHLRLLESWLKSYHPDQHFTSEGDLKQRLKEFAPKGERRMGAKGNTGIPDFKRYAYEVKAPGSELKPSTVKLGELMRDIYAENPTNFRLFCPDETNSNKLGAVFDTQDRCLVSKILENDEKVSPNGRVMEVLSEHLCHGWLEGYNLTGRHGLFATYEAFALIVGSMAAQHAKWLEVCIKELPWRKPIPSFNILLTSTCWRNDHNGFSHQGPGLMDVILNKKSSVARIYLPPDANCLLSVADHCFRSTNYINTIIIDKQPQLQYLNMEDAIAHCAAGAGIWEWANSKGLNGKPDIVMASAGDIPTQELLAAVDWLHKNAPELKLQVVNVVDLMSLYHPDQHPHGMRDERFNQLFFDDVEVVFAFHGYTSAVHHIIHGRNQPQRFHVRGYQENGTTTTPFMMTILNEISRFHLAQLAIKKTKSNVSGKEALLSKLQSMITDSINYAYQHFEDSNEISRWKWQSSI</sequence>
<proteinExistence type="inferred from homology"/>
<comment type="caution">
    <text evidence="8">The sequence shown here is derived from an EMBL/GenBank/DDBJ whole genome shotgun (WGS) entry which is preliminary data.</text>
</comment>
<dbReference type="InterPro" id="IPR029061">
    <property type="entry name" value="THDP-binding"/>
</dbReference>
<name>A0A2P6NRG2_9EUKA</name>